<dbReference type="Pfam" id="PF11848">
    <property type="entry name" value="DUF3368"/>
    <property type="match status" value="1"/>
</dbReference>
<reference evidence="1 2" key="1">
    <citation type="submission" date="2023-07" db="EMBL/GenBank/DDBJ databases">
        <title>Sorghum-associated microbial communities from plants grown in Nebraska, USA.</title>
        <authorList>
            <person name="Schachtman D."/>
        </authorList>
    </citation>
    <scope>NUCLEOTIDE SEQUENCE [LARGE SCALE GENOMIC DNA]</scope>
    <source>
        <strain evidence="1 2">BE313</strain>
    </source>
</reference>
<organism evidence="1 2">
    <name type="scientific">Rhodoferax ferrireducens</name>
    <dbReference type="NCBI Taxonomy" id="192843"/>
    <lineage>
        <taxon>Bacteria</taxon>
        <taxon>Pseudomonadati</taxon>
        <taxon>Pseudomonadota</taxon>
        <taxon>Betaproteobacteria</taxon>
        <taxon>Burkholderiales</taxon>
        <taxon>Comamonadaceae</taxon>
        <taxon>Rhodoferax</taxon>
    </lineage>
</organism>
<keyword evidence="2" id="KW-1185">Reference proteome</keyword>
<accession>A0ABU2C6X8</accession>
<name>A0ABU2C6X8_9BURK</name>
<dbReference type="EMBL" id="JAVDXT010000001">
    <property type="protein sequence ID" value="MDR7377090.1"/>
    <property type="molecule type" value="Genomic_DNA"/>
</dbReference>
<sequence length="206" mass="21916">MLVVDASVIISLNASGCAATILDSLPHRIAVVDIVVDEIRGGLRRGRKDTATLDALLEGKLLDVVTLGPKGLLRFESLVVGAAGETLDDGEAATLAYAEEADARALIDERKARRIAGERHAYIPLSCTMDLFGCENVARAIGPTGVADAIHSALVGARMRVLNEHMDWVVSQIGDQRAAGCPSLSVFIREQARKRLQRPSAAPQPS</sequence>
<proteinExistence type="predicted"/>
<protein>
    <submittedName>
        <fullName evidence="1">Nucleic acid-binding protein</fullName>
    </submittedName>
</protein>
<dbReference type="InterPro" id="IPR021799">
    <property type="entry name" value="PIN-like_prokaryotic"/>
</dbReference>
<gene>
    <name evidence="1" type="ORF">J2X19_001748</name>
</gene>
<dbReference type="RefSeq" id="WP_310372508.1">
    <property type="nucleotide sequence ID" value="NZ_JAVDXT010000001.1"/>
</dbReference>
<dbReference type="Proteomes" id="UP001180487">
    <property type="component" value="Unassembled WGS sequence"/>
</dbReference>
<comment type="caution">
    <text evidence="1">The sequence shown here is derived from an EMBL/GenBank/DDBJ whole genome shotgun (WGS) entry which is preliminary data.</text>
</comment>
<evidence type="ECO:0000313" key="1">
    <source>
        <dbReference type="EMBL" id="MDR7377090.1"/>
    </source>
</evidence>
<evidence type="ECO:0000313" key="2">
    <source>
        <dbReference type="Proteomes" id="UP001180487"/>
    </source>
</evidence>